<dbReference type="Proteomes" id="UP000769157">
    <property type="component" value="Unassembled WGS sequence"/>
</dbReference>
<dbReference type="RefSeq" id="XP_046064307.1">
    <property type="nucleotide sequence ID" value="XM_046207812.1"/>
</dbReference>
<gene>
    <name evidence="1" type="ORF">OGAPHI_000650</name>
</gene>
<reference evidence="1" key="1">
    <citation type="journal article" date="2021" name="Open Biol.">
        <title>Shared evolutionary footprints suggest mitochondrial oxidative damage underlies multiple complex I losses in fungi.</title>
        <authorList>
            <person name="Schikora-Tamarit M.A."/>
            <person name="Marcet-Houben M."/>
            <person name="Nosek J."/>
            <person name="Gabaldon T."/>
        </authorList>
    </citation>
    <scope>NUCLEOTIDE SEQUENCE</scope>
    <source>
        <strain evidence="1">CBS6075</strain>
    </source>
</reference>
<comment type="caution">
    <text evidence="1">The sequence shown here is derived from an EMBL/GenBank/DDBJ whole genome shotgun (WGS) entry which is preliminary data.</text>
</comment>
<accession>A0A9P8T9U6</accession>
<dbReference type="GeneID" id="70232618"/>
<sequence length="125" mass="13526">MLLNPELKPSRLLIPVTQSPLVRATHQIPDLTFSVDGTFFKESELGKFQDGSNMEPASETTWISSPARSLSCGIPSIDSLAEHSCPARSLLLTTTLMCEIDGRIRGLKESDLGQTGVNRIQGTIG</sequence>
<evidence type="ECO:0000313" key="2">
    <source>
        <dbReference type="Proteomes" id="UP000769157"/>
    </source>
</evidence>
<organism evidence="1 2">
    <name type="scientific">Ogataea philodendri</name>
    <dbReference type="NCBI Taxonomy" id="1378263"/>
    <lineage>
        <taxon>Eukaryota</taxon>
        <taxon>Fungi</taxon>
        <taxon>Dikarya</taxon>
        <taxon>Ascomycota</taxon>
        <taxon>Saccharomycotina</taxon>
        <taxon>Pichiomycetes</taxon>
        <taxon>Pichiales</taxon>
        <taxon>Pichiaceae</taxon>
        <taxon>Ogataea</taxon>
    </lineage>
</organism>
<protein>
    <submittedName>
        <fullName evidence="1">Uncharacterized protein</fullName>
    </submittedName>
</protein>
<dbReference type="AlphaFoldDB" id="A0A9P8T9U6"/>
<proteinExistence type="predicted"/>
<name>A0A9P8T9U6_9ASCO</name>
<evidence type="ECO:0000313" key="1">
    <source>
        <dbReference type="EMBL" id="KAH3670939.1"/>
    </source>
</evidence>
<dbReference type="EMBL" id="JAEUBE010000084">
    <property type="protein sequence ID" value="KAH3670939.1"/>
    <property type="molecule type" value="Genomic_DNA"/>
</dbReference>
<reference evidence="1" key="2">
    <citation type="submission" date="2021-01" db="EMBL/GenBank/DDBJ databases">
        <authorList>
            <person name="Schikora-Tamarit M.A."/>
        </authorList>
    </citation>
    <scope>NUCLEOTIDE SEQUENCE</scope>
    <source>
        <strain evidence="1">CBS6075</strain>
    </source>
</reference>
<keyword evidence="2" id="KW-1185">Reference proteome</keyword>